<feature type="transmembrane region" description="Helical" evidence="1">
    <location>
        <begin position="7"/>
        <end position="29"/>
    </location>
</feature>
<dbReference type="Pfam" id="PF05686">
    <property type="entry name" value="Glyco_transf_90"/>
    <property type="match status" value="1"/>
</dbReference>
<proteinExistence type="predicted"/>
<feature type="transmembrane region" description="Helical" evidence="1">
    <location>
        <begin position="275"/>
        <end position="293"/>
    </location>
</feature>
<sequence length="833" mass="93965">MGVFTVVTNHVGILTWLTGGAILTAQLIPHGTGDVSVSAEALCWMLVLLLHRIPRIRILSWDEAKHIQSIDSMSWVAAASLAIIAVSHYVGHASSLLPAVTPVLLVLRHRSLLPQLHHSCPKFLHSLWLQAGIGASTIFILLHSWDFGKIRPSVFAMFGFVCLYAVLIRMFESNADLSIDSPPTTMSDIIRAICVRAIPLLTILAMVIGFLVSPSLFPSTVLLASLMKATHWSLLFWIAKESPWEIAATIGTFAACSRGAFAVDPFAPRAVVQSLLHAIAGLAALFQTMAFLPKFAKGRYLLLIFALWPATSIISHFTLKDGAALLPTKFWTGNDSGSKPETSPRHPIEDMILKAQVDFAHLLERQSRTWMDAESEYRRRYLREPPPGFDEWFYYAQSKDSVLIDDFNMIHDDLNPFWNVSPVNLLESIDHATSSEHLALRKCGIKNGTFYGRNEDWIIRDLGGLLIEVQAHLPDVEFAFDIVDEPREIISPESLKVGGVPQPEFHDAKHQSIWTQVIGSCHASASNIHEAPVYDHGIPFVQNLSDAKDVCLHPEFEHMYGFFATPETCILTDAPVPILSQSAPSSFGDIMYPSPWYAAKYGQQAYKGEEDPPWEDKKNNLHWRGSTTGSHSINGSWRHSHRQRFVQLAQTLNSTSHKFLKEVRPGVWEPHTAIRDLDSVFDIKFTAAIQCEDADCEEQKRVFDVAEYEEASQQFHSKFIFDIDGNAFSGRYYTLLQSRSAVLKQTLLKEWHDERLIPWVHYIPVSLGMEELPEIMRYMTTEEGLERAKEIADAGREWQMKALRRDDFTVYLYRLILELARIMDPARKVENSP</sequence>
<keyword evidence="4" id="KW-1185">Reference proteome</keyword>
<accession>A0A1Y1ZIH3</accession>
<dbReference type="SMART" id="SM00672">
    <property type="entry name" value="CAP10"/>
    <property type="match status" value="1"/>
</dbReference>
<dbReference type="PANTHER" id="PTHR12203:SF61">
    <property type="entry name" value="CAPSULE PROTEIN"/>
    <property type="match status" value="1"/>
</dbReference>
<name>A0A1Y1ZIH3_9PLEO</name>
<evidence type="ECO:0000313" key="3">
    <source>
        <dbReference type="EMBL" id="ORY09989.1"/>
    </source>
</evidence>
<feature type="transmembrane region" description="Helical" evidence="1">
    <location>
        <begin position="96"/>
        <end position="113"/>
    </location>
</feature>
<feature type="transmembrane region" description="Helical" evidence="1">
    <location>
        <begin position="189"/>
        <end position="211"/>
    </location>
</feature>
<feature type="transmembrane region" description="Helical" evidence="1">
    <location>
        <begin position="300"/>
        <end position="319"/>
    </location>
</feature>
<feature type="domain" description="Glycosyl transferase CAP10" evidence="2">
    <location>
        <begin position="537"/>
        <end position="823"/>
    </location>
</feature>
<dbReference type="AlphaFoldDB" id="A0A1Y1ZIH3"/>
<keyword evidence="1" id="KW-0812">Transmembrane</keyword>
<reference evidence="3 4" key="1">
    <citation type="submission" date="2016-07" db="EMBL/GenBank/DDBJ databases">
        <title>Pervasive Adenine N6-methylation of Active Genes in Fungi.</title>
        <authorList>
            <consortium name="DOE Joint Genome Institute"/>
            <person name="Mondo S.J."/>
            <person name="Dannebaum R.O."/>
            <person name="Kuo R.C."/>
            <person name="Labutti K."/>
            <person name="Haridas S."/>
            <person name="Kuo A."/>
            <person name="Salamov A."/>
            <person name="Ahrendt S.R."/>
            <person name="Lipzen A."/>
            <person name="Sullivan W."/>
            <person name="Andreopoulos W.B."/>
            <person name="Clum A."/>
            <person name="Lindquist E."/>
            <person name="Daum C."/>
            <person name="Ramamoorthy G.K."/>
            <person name="Gryganskyi A."/>
            <person name="Culley D."/>
            <person name="Magnuson J.K."/>
            <person name="James T.Y."/>
            <person name="O'Malley M.A."/>
            <person name="Stajich J.E."/>
            <person name="Spatafora J.W."/>
            <person name="Visel A."/>
            <person name="Grigoriev I.V."/>
        </authorList>
    </citation>
    <scope>NUCLEOTIDE SEQUENCE [LARGE SCALE GENOMIC DNA]</scope>
    <source>
        <strain evidence="3 4">CBS 115471</strain>
    </source>
</reference>
<dbReference type="InterPro" id="IPR051091">
    <property type="entry name" value="O-Glucosyltr/Glycosyltrsf_90"/>
</dbReference>
<dbReference type="EMBL" id="MCFA01000079">
    <property type="protein sequence ID" value="ORY09989.1"/>
    <property type="molecule type" value="Genomic_DNA"/>
</dbReference>
<keyword evidence="1" id="KW-0472">Membrane</keyword>
<dbReference type="PANTHER" id="PTHR12203">
    <property type="entry name" value="KDEL LYS-ASP-GLU-LEU CONTAINING - RELATED"/>
    <property type="match status" value="1"/>
</dbReference>
<feature type="transmembrane region" description="Helical" evidence="1">
    <location>
        <begin position="125"/>
        <end position="144"/>
    </location>
</feature>
<comment type="caution">
    <text evidence="3">The sequence shown here is derived from an EMBL/GenBank/DDBJ whole genome shotgun (WGS) entry which is preliminary data.</text>
</comment>
<organism evidence="3 4">
    <name type="scientific">Clohesyomyces aquaticus</name>
    <dbReference type="NCBI Taxonomy" id="1231657"/>
    <lineage>
        <taxon>Eukaryota</taxon>
        <taxon>Fungi</taxon>
        <taxon>Dikarya</taxon>
        <taxon>Ascomycota</taxon>
        <taxon>Pezizomycotina</taxon>
        <taxon>Dothideomycetes</taxon>
        <taxon>Pleosporomycetidae</taxon>
        <taxon>Pleosporales</taxon>
        <taxon>Lindgomycetaceae</taxon>
        <taxon>Clohesyomyces</taxon>
    </lineage>
</organism>
<evidence type="ECO:0000256" key="1">
    <source>
        <dbReference type="SAM" id="Phobius"/>
    </source>
</evidence>
<dbReference type="InterPro" id="IPR006598">
    <property type="entry name" value="CAP10"/>
</dbReference>
<evidence type="ECO:0000259" key="2">
    <source>
        <dbReference type="SMART" id="SM00672"/>
    </source>
</evidence>
<protein>
    <recommendedName>
        <fullName evidence="2">Glycosyl transferase CAP10 domain-containing protein</fullName>
    </recommendedName>
</protein>
<evidence type="ECO:0000313" key="4">
    <source>
        <dbReference type="Proteomes" id="UP000193144"/>
    </source>
</evidence>
<keyword evidence="1" id="KW-1133">Transmembrane helix</keyword>
<dbReference type="Proteomes" id="UP000193144">
    <property type="component" value="Unassembled WGS sequence"/>
</dbReference>
<feature type="transmembrane region" description="Helical" evidence="1">
    <location>
        <begin position="150"/>
        <end position="168"/>
    </location>
</feature>
<gene>
    <name evidence="3" type="ORF">BCR34DRAFT_567608</name>
</gene>
<dbReference type="OrthoDB" id="541052at2759"/>